<dbReference type="PANTHER" id="PTHR21737">
    <property type="entry name" value="POLYGLUTAMINE BINDING PROTEIN 1/MARVEL MEMBRANE-ASSOCIATING DOMAIN CONTAINING 3"/>
    <property type="match status" value="1"/>
</dbReference>
<evidence type="ECO:0000256" key="3">
    <source>
        <dbReference type="SAM" id="Coils"/>
    </source>
</evidence>
<reference evidence="6 7" key="1">
    <citation type="submission" date="2015-04" db="EMBL/GenBank/DDBJ databases">
        <authorList>
            <consortium name="Pathogen Informatics"/>
        </authorList>
    </citation>
    <scope>NUCLEOTIDE SEQUENCE [LARGE SCALE GENOMIC DNA]</scope>
    <source>
        <strain evidence="6 7">SGS1</strain>
    </source>
</reference>
<dbReference type="RefSeq" id="XP_028531499.1">
    <property type="nucleotide sequence ID" value="XM_028679411.1"/>
</dbReference>
<dbReference type="VEuPathDB" id="PlasmoDB:PRELSG_0113900"/>
<feature type="domain" description="Splicing factor cactin central" evidence="5">
    <location>
        <begin position="84"/>
        <end position="273"/>
    </location>
</feature>
<dbReference type="Pfam" id="PF09732">
    <property type="entry name" value="CactinC_cactus"/>
    <property type="match status" value="1"/>
</dbReference>
<accession>A0A1J1H0Q0</accession>
<dbReference type="KEGG" id="prel:PRELSG_0113900"/>
<proteinExistence type="inferred from homology"/>
<evidence type="ECO:0000256" key="1">
    <source>
        <dbReference type="ARBA" id="ARBA00006895"/>
    </source>
</evidence>
<evidence type="ECO:0000313" key="6">
    <source>
        <dbReference type="EMBL" id="CRG98489.1"/>
    </source>
</evidence>
<evidence type="ECO:0000256" key="2">
    <source>
        <dbReference type="ARBA" id="ARBA00034534"/>
    </source>
</evidence>
<dbReference type="InterPro" id="IPR019134">
    <property type="entry name" value="Cactin_C"/>
</dbReference>
<dbReference type="InterPro" id="IPR018816">
    <property type="entry name" value="Cactin_central"/>
</dbReference>
<sequence length="540" mass="65421">MKRHFNYTDECNPFGDNTLSTPFVWKLKNKYEKIKNDNKVKLTTNTLLENSISKISEIEEVKKRREEREKERSLLEDYKLQLEKQRNQINIKEYKEKEQIFFINQEIQSSNHRISHNIVQPVDIFRMAIKIINDEEIQNIYHSYFKFPFYNILEGLKETDLENCGKQIKLHMLHDKIFNEEKYQKYWESLLYFSGFYLDNLNNDLNHKDEDEKTSKKIESFFENKNFDELTIFEEKIKKKIVSDDCNFDVNYWNSVLLKIPYFKSKYILDDFHKKLCDRISINNENTYLSHKVSQNNEKNDIIKKEEEKSIKNTFECKSPLLFSLESFEGDDIYIYNSEEELEERKKINEEILSKLKKKDSNSEKINDIDEEDIINKFYKKDKEIYDNFVRREKKKGIKDEIIMKDISLNAIANSLKCSLFVTRKPLYFNRIKTSFDWNKYNKTHYDYENTPPKYICGYKFNIFYTNLLNKKKPPTWKLQQTDDENKVLIIFHGGAPYLDIAFKIVNAEWSFDKNRGFRNVFDKGILQLYFNFKKKRYRR</sequence>
<comment type="similarity">
    <text evidence="1">Belongs to the CACTIN family.</text>
</comment>
<dbReference type="Proteomes" id="UP000220158">
    <property type="component" value="Chromosome 1"/>
</dbReference>
<keyword evidence="3" id="KW-0175">Coiled coil</keyword>
<evidence type="ECO:0000259" key="5">
    <source>
        <dbReference type="Pfam" id="PF10312"/>
    </source>
</evidence>
<dbReference type="OrthoDB" id="265955at2759"/>
<dbReference type="GO" id="GO:0005737">
    <property type="term" value="C:cytoplasm"/>
    <property type="evidence" value="ECO:0007669"/>
    <property type="project" value="TreeGrafter"/>
</dbReference>
<name>A0A1J1H0Q0_PLARL</name>
<organism evidence="6 7">
    <name type="scientific">Plasmodium relictum</name>
    <dbReference type="NCBI Taxonomy" id="85471"/>
    <lineage>
        <taxon>Eukaryota</taxon>
        <taxon>Sar</taxon>
        <taxon>Alveolata</taxon>
        <taxon>Apicomplexa</taxon>
        <taxon>Aconoidasida</taxon>
        <taxon>Haemosporida</taxon>
        <taxon>Plasmodiidae</taxon>
        <taxon>Plasmodium</taxon>
        <taxon>Plasmodium (Haemamoeba)</taxon>
    </lineage>
</organism>
<protein>
    <recommendedName>
        <fullName evidence="2">Splicing factor Cactin</fullName>
    </recommendedName>
</protein>
<feature type="domain" description="Splicing factor Cactin C-terminal" evidence="4">
    <location>
        <begin position="423"/>
        <end position="540"/>
    </location>
</feature>
<dbReference type="PANTHER" id="PTHR21737:SF4">
    <property type="entry name" value="SPLICING FACTOR CACTIN"/>
    <property type="match status" value="1"/>
</dbReference>
<dbReference type="SMART" id="SM01050">
    <property type="entry name" value="CactinC_cactus"/>
    <property type="match status" value="1"/>
</dbReference>
<evidence type="ECO:0000259" key="4">
    <source>
        <dbReference type="Pfam" id="PF09732"/>
    </source>
</evidence>
<dbReference type="GO" id="GO:0005681">
    <property type="term" value="C:spliceosomal complex"/>
    <property type="evidence" value="ECO:0007669"/>
    <property type="project" value="TreeGrafter"/>
</dbReference>
<evidence type="ECO:0000313" key="7">
    <source>
        <dbReference type="Proteomes" id="UP000220158"/>
    </source>
</evidence>
<feature type="coiled-coil region" evidence="3">
    <location>
        <begin position="58"/>
        <end position="95"/>
    </location>
</feature>
<dbReference type="OMA" id="HIDFWND"/>
<gene>
    <name evidence="6" type="ORF">PRELSG_0113900</name>
</gene>
<dbReference type="EMBL" id="LN835296">
    <property type="protein sequence ID" value="CRG98489.1"/>
    <property type="molecule type" value="Genomic_DNA"/>
</dbReference>
<keyword evidence="7" id="KW-1185">Reference proteome</keyword>
<dbReference type="AlphaFoldDB" id="A0A1J1H0Q0"/>
<dbReference type="Pfam" id="PF10312">
    <property type="entry name" value="Cactin_mid"/>
    <property type="match status" value="1"/>
</dbReference>
<dbReference type="GO" id="GO:0045292">
    <property type="term" value="P:mRNA cis splicing, via spliceosome"/>
    <property type="evidence" value="ECO:0007669"/>
    <property type="project" value="TreeGrafter"/>
</dbReference>
<dbReference type="GeneID" id="39734389"/>